<name>A0A1D1YE43_9ARAE</name>
<organism evidence="1">
    <name type="scientific">Anthurium amnicola</name>
    <dbReference type="NCBI Taxonomy" id="1678845"/>
    <lineage>
        <taxon>Eukaryota</taxon>
        <taxon>Viridiplantae</taxon>
        <taxon>Streptophyta</taxon>
        <taxon>Embryophyta</taxon>
        <taxon>Tracheophyta</taxon>
        <taxon>Spermatophyta</taxon>
        <taxon>Magnoliopsida</taxon>
        <taxon>Liliopsida</taxon>
        <taxon>Araceae</taxon>
        <taxon>Pothoideae</taxon>
        <taxon>Potheae</taxon>
        <taxon>Anthurium</taxon>
    </lineage>
</organism>
<accession>A0A1D1YE43</accession>
<protein>
    <submittedName>
        <fullName evidence="1">Condensin-2 complex subunit G2</fullName>
    </submittedName>
</protein>
<dbReference type="AlphaFoldDB" id="A0A1D1YE43"/>
<feature type="non-terminal residue" evidence="1">
    <location>
        <position position="1"/>
    </location>
</feature>
<reference evidence="1" key="1">
    <citation type="submission" date="2015-07" db="EMBL/GenBank/DDBJ databases">
        <title>Transcriptome Assembly of Anthurium amnicola.</title>
        <authorList>
            <person name="Suzuki J."/>
        </authorList>
    </citation>
    <scope>NUCLEOTIDE SEQUENCE</scope>
</reference>
<sequence length="162" mass="17988">KIKISLKKKNPITNNKNILNNMKFNTLFIFLTILVIASFVVALPPADKKLKHFDLDKELQALKDTHDELKGYSVDELKKIVHSTTEIGPNEVGTESLRDFIIKQVLKHAIKILGELTVSKCRTLRCSVPLCAPIGFVCGIAPGFQCCIPGCPFRLPKVGETC</sequence>
<gene>
    <name evidence="1" type="primary">ncapg2</name>
    <name evidence="1" type="ORF">g.84595</name>
</gene>
<dbReference type="EMBL" id="GDJX01015037">
    <property type="protein sequence ID" value="JAT52899.1"/>
    <property type="molecule type" value="Transcribed_RNA"/>
</dbReference>
<proteinExistence type="predicted"/>
<evidence type="ECO:0000313" key="1">
    <source>
        <dbReference type="EMBL" id="JAT52899.1"/>
    </source>
</evidence>